<evidence type="ECO:0000313" key="11">
    <source>
        <dbReference type="EMBL" id="VDK69380.1"/>
    </source>
</evidence>
<gene>
    <name evidence="11" type="ORF">ASIM_LOCUS19405</name>
</gene>
<evidence type="ECO:0000313" key="13">
    <source>
        <dbReference type="WBParaSite" id="ASIM_0002002001-mRNA-1"/>
    </source>
</evidence>
<organism evidence="13">
    <name type="scientific">Anisakis simplex</name>
    <name type="common">Herring worm</name>
    <dbReference type="NCBI Taxonomy" id="6269"/>
    <lineage>
        <taxon>Eukaryota</taxon>
        <taxon>Metazoa</taxon>
        <taxon>Ecdysozoa</taxon>
        <taxon>Nematoda</taxon>
        <taxon>Chromadorea</taxon>
        <taxon>Rhabditida</taxon>
        <taxon>Spirurina</taxon>
        <taxon>Ascaridomorpha</taxon>
        <taxon>Ascaridoidea</taxon>
        <taxon>Anisakidae</taxon>
        <taxon>Anisakis</taxon>
        <taxon>Anisakis simplex complex</taxon>
    </lineage>
</organism>
<evidence type="ECO:0000256" key="3">
    <source>
        <dbReference type="ARBA" id="ARBA00022737"/>
    </source>
</evidence>
<dbReference type="OrthoDB" id="8953942at2759"/>
<reference evidence="13" key="1">
    <citation type="submission" date="2017-02" db="UniProtKB">
        <authorList>
            <consortium name="WormBaseParasite"/>
        </authorList>
    </citation>
    <scope>IDENTIFICATION</scope>
</reference>
<evidence type="ECO:0000256" key="9">
    <source>
        <dbReference type="PROSITE-ProRule" id="PRU00042"/>
    </source>
</evidence>
<dbReference type="SUPFAM" id="SSF57667">
    <property type="entry name" value="beta-beta-alpha zinc fingers"/>
    <property type="match status" value="1"/>
</dbReference>
<evidence type="ECO:0000256" key="7">
    <source>
        <dbReference type="ARBA" id="ARBA00023163"/>
    </source>
</evidence>
<dbReference type="PROSITE" id="PS00028">
    <property type="entry name" value="ZINC_FINGER_C2H2_1"/>
    <property type="match status" value="1"/>
</dbReference>
<feature type="domain" description="C2H2-type" evidence="10">
    <location>
        <begin position="66"/>
        <end position="94"/>
    </location>
</feature>
<dbReference type="Pfam" id="PF00096">
    <property type="entry name" value="zf-C2H2"/>
    <property type="match status" value="2"/>
</dbReference>
<evidence type="ECO:0000256" key="8">
    <source>
        <dbReference type="ARBA" id="ARBA00023242"/>
    </source>
</evidence>
<dbReference type="InterPro" id="IPR036236">
    <property type="entry name" value="Znf_C2H2_sf"/>
</dbReference>
<dbReference type="GO" id="GO:0008270">
    <property type="term" value="F:zinc ion binding"/>
    <property type="evidence" value="ECO:0007669"/>
    <property type="project" value="UniProtKB-KW"/>
</dbReference>
<proteinExistence type="predicted"/>
<dbReference type="EMBL" id="UYRR01037181">
    <property type="protein sequence ID" value="VDK69380.1"/>
    <property type="molecule type" value="Genomic_DNA"/>
</dbReference>
<keyword evidence="12" id="KW-1185">Reference proteome</keyword>
<evidence type="ECO:0000256" key="4">
    <source>
        <dbReference type="ARBA" id="ARBA00022771"/>
    </source>
</evidence>
<accession>A0A0M3KGA7</accession>
<dbReference type="GO" id="GO:0005634">
    <property type="term" value="C:nucleus"/>
    <property type="evidence" value="ECO:0007669"/>
    <property type="project" value="UniProtKB-SubCell"/>
</dbReference>
<sequence>MSGDDPLHVKSLQVKYEDVFRLAQHRCPRIMHEEYRCPECEKVFSCPANLASHRRWHKPKDLLEVFECAKCSMSFETKKSLRVHNVQCSSRTSPAQSLSSLLQLNLVIHLDQLFFTCIAR</sequence>
<keyword evidence="5" id="KW-0862">Zinc</keyword>
<dbReference type="InterPro" id="IPR013087">
    <property type="entry name" value="Znf_C2H2_type"/>
</dbReference>
<protein>
    <submittedName>
        <fullName evidence="13">C2H2 zinc finger protein EGL-46 (inferred by orthology to a C. elegans protein)</fullName>
    </submittedName>
</protein>
<name>A0A0M3KGA7_ANISI</name>
<dbReference type="GO" id="GO:0010564">
    <property type="term" value="P:regulation of cell cycle process"/>
    <property type="evidence" value="ECO:0007669"/>
    <property type="project" value="TreeGrafter"/>
</dbReference>
<dbReference type="PROSITE" id="PS50157">
    <property type="entry name" value="ZINC_FINGER_C2H2_2"/>
    <property type="match status" value="2"/>
</dbReference>
<dbReference type="GO" id="GO:0001227">
    <property type="term" value="F:DNA-binding transcription repressor activity, RNA polymerase II-specific"/>
    <property type="evidence" value="ECO:0007669"/>
    <property type="project" value="TreeGrafter"/>
</dbReference>
<dbReference type="InterPro" id="IPR042972">
    <property type="entry name" value="INSM1/2"/>
</dbReference>
<keyword evidence="7" id="KW-0804">Transcription</keyword>
<keyword evidence="8" id="KW-0539">Nucleus</keyword>
<reference evidence="11 12" key="2">
    <citation type="submission" date="2018-11" db="EMBL/GenBank/DDBJ databases">
        <authorList>
            <consortium name="Pathogen Informatics"/>
        </authorList>
    </citation>
    <scope>NUCLEOTIDE SEQUENCE [LARGE SCALE GENOMIC DNA]</scope>
</reference>
<dbReference type="PANTHER" id="PTHR15065">
    <property type="entry name" value="INSULINOMA-ASSOCIATED 1"/>
    <property type="match status" value="1"/>
</dbReference>
<dbReference type="FunFam" id="3.30.160.60:FF:001896">
    <property type="entry name" value="insulinoma-associated protein 1b"/>
    <property type="match status" value="1"/>
</dbReference>
<dbReference type="Gene3D" id="3.30.160.60">
    <property type="entry name" value="Classic Zinc Finger"/>
    <property type="match status" value="1"/>
</dbReference>
<evidence type="ECO:0000256" key="5">
    <source>
        <dbReference type="ARBA" id="ARBA00022833"/>
    </source>
</evidence>
<dbReference type="GO" id="GO:0030182">
    <property type="term" value="P:neuron differentiation"/>
    <property type="evidence" value="ECO:0007669"/>
    <property type="project" value="TreeGrafter"/>
</dbReference>
<evidence type="ECO:0000256" key="1">
    <source>
        <dbReference type="ARBA" id="ARBA00004123"/>
    </source>
</evidence>
<keyword evidence="3" id="KW-0677">Repeat</keyword>
<dbReference type="GO" id="GO:0000978">
    <property type="term" value="F:RNA polymerase II cis-regulatory region sequence-specific DNA binding"/>
    <property type="evidence" value="ECO:0007669"/>
    <property type="project" value="TreeGrafter"/>
</dbReference>
<dbReference type="PANTHER" id="PTHR15065:SF4">
    <property type="entry name" value="LD18634P"/>
    <property type="match status" value="1"/>
</dbReference>
<dbReference type="GO" id="GO:0017053">
    <property type="term" value="C:transcription repressor complex"/>
    <property type="evidence" value="ECO:0007669"/>
    <property type="project" value="TreeGrafter"/>
</dbReference>
<evidence type="ECO:0000256" key="6">
    <source>
        <dbReference type="ARBA" id="ARBA00023015"/>
    </source>
</evidence>
<keyword evidence="4 9" id="KW-0863">Zinc-finger</keyword>
<evidence type="ECO:0000256" key="2">
    <source>
        <dbReference type="ARBA" id="ARBA00022723"/>
    </source>
</evidence>
<dbReference type="Proteomes" id="UP000267096">
    <property type="component" value="Unassembled WGS sequence"/>
</dbReference>
<keyword evidence="2" id="KW-0479">Metal-binding</keyword>
<evidence type="ECO:0000313" key="12">
    <source>
        <dbReference type="Proteomes" id="UP000267096"/>
    </source>
</evidence>
<dbReference type="AlphaFoldDB" id="A0A0M3KGA7"/>
<comment type="subcellular location">
    <subcellularLocation>
        <location evidence="1">Nucleus</location>
    </subcellularLocation>
</comment>
<feature type="domain" description="C2H2-type" evidence="10">
    <location>
        <begin position="35"/>
        <end position="62"/>
    </location>
</feature>
<keyword evidence="6" id="KW-0805">Transcription regulation</keyword>
<dbReference type="WBParaSite" id="ASIM_0002002001-mRNA-1">
    <property type="protein sequence ID" value="ASIM_0002002001-mRNA-1"/>
    <property type="gene ID" value="ASIM_0002002001"/>
</dbReference>
<dbReference type="SMART" id="SM00355">
    <property type="entry name" value="ZnF_C2H2"/>
    <property type="match status" value="2"/>
</dbReference>
<evidence type="ECO:0000259" key="10">
    <source>
        <dbReference type="PROSITE" id="PS50157"/>
    </source>
</evidence>